<evidence type="ECO:0000313" key="2">
    <source>
        <dbReference type="WBParaSite" id="JU765_v2.g5332.t1"/>
    </source>
</evidence>
<accession>A0AC34RBW2</accession>
<sequence length="95" mass="10673">MASDSGKINILLKAVGDAPIMKQKNWTVDGSRNIAWLLDFLRKYFSLDSAESLFIFVNQAFAPSLDHRLSTLHECFSPSPDSKLVLHYSKTNAWG</sequence>
<proteinExistence type="predicted"/>
<dbReference type="Proteomes" id="UP000887576">
    <property type="component" value="Unplaced"/>
</dbReference>
<name>A0AC34RBW2_9BILA</name>
<organism evidence="1 2">
    <name type="scientific">Panagrolaimus sp. JU765</name>
    <dbReference type="NCBI Taxonomy" id="591449"/>
    <lineage>
        <taxon>Eukaryota</taxon>
        <taxon>Metazoa</taxon>
        <taxon>Ecdysozoa</taxon>
        <taxon>Nematoda</taxon>
        <taxon>Chromadorea</taxon>
        <taxon>Rhabditida</taxon>
        <taxon>Tylenchina</taxon>
        <taxon>Panagrolaimomorpha</taxon>
        <taxon>Panagrolaimoidea</taxon>
        <taxon>Panagrolaimidae</taxon>
        <taxon>Panagrolaimus</taxon>
    </lineage>
</organism>
<dbReference type="WBParaSite" id="JU765_v2.g5332.t1">
    <property type="protein sequence ID" value="JU765_v2.g5332.t1"/>
    <property type="gene ID" value="JU765_v2.g5332"/>
</dbReference>
<reference evidence="2" key="1">
    <citation type="submission" date="2022-11" db="UniProtKB">
        <authorList>
            <consortium name="WormBaseParasite"/>
        </authorList>
    </citation>
    <scope>IDENTIFICATION</scope>
</reference>
<protein>
    <submittedName>
        <fullName evidence="2">Ubiquitin-like protein ATG12</fullName>
    </submittedName>
</protein>
<evidence type="ECO:0000313" key="1">
    <source>
        <dbReference type="Proteomes" id="UP000887576"/>
    </source>
</evidence>